<name>A0A1W2BNU8_KIBAR</name>
<sequence length="242" mass="25461">MKFRKLVPVAAITLSLAAGVLAAPSAQAISGGVSSRRPEGAVQLAHQGQVICGGTLVSQRFVVTARHCFYDDKGNELPLGQFQVNVGNHVRGQGEHFGVCRKYARIGVVTGGDQAQGAFSDIMVIQLNRNVGQTNQIVGYSGSRPVIGSTVSIRGWGQSGDLRVANMRVNAFNVKIDAVPDGMELRQATGISQKGDSGGPVLQGGKLVGVISEGESNPPGTIAVEVARYHDWIAQTLQSRLC</sequence>
<feature type="chain" id="PRO_5012438840" evidence="3">
    <location>
        <begin position="29"/>
        <end position="242"/>
    </location>
</feature>
<evidence type="ECO:0000256" key="3">
    <source>
        <dbReference type="SAM" id="SignalP"/>
    </source>
</evidence>
<dbReference type="PRINTS" id="PR00722">
    <property type="entry name" value="CHYMOTRYPSIN"/>
</dbReference>
<keyword evidence="3" id="KW-0732">Signal</keyword>
<dbReference type="AlphaFoldDB" id="A0A1W2BNU8"/>
<dbReference type="InterPro" id="IPR001254">
    <property type="entry name" value="Trypsin_dom"/>
</dbReference>
<dbReference type="SMART" id="SM00020">
    <property type="entry name" value="Tryp_SPc"/>
    <property type="match status" value="1"/>
</dbReference>
<comment type="similarity">
    <text evidence="1">Belongs to the peptidase S1 family.</text>
</comment>
<dbReference type="PANTHER" id="PTHR24276:SF91">
    <property type="entry name" value="AT26814P-RELATED"/>
    <property type="match status" value="1"/>
</dbReference>
<evidence type="ECO:0000313" key="5">
    <source>
        <dbReference type="EMBL" id="SMC74551.1"/>
    </source>
</evidence>
<keyword evidence="2" id="KW-1015">Disulfide bond</keyword>
<evidence type="ECO:0000256" key="1">
    <source>
        <dbReference type="ARBA" id="ARBA00007664"/>
    </source>
</evidence>
<dbReference type="InterPro" id="IPR043504">
    <property type="entry name" value="Peptidase_S1_PA_chymotrypsin"/>
</dbReference>
<gene>
    <name evidence="5" type="ORF">SAMN05661093_01864</name>
</gene>
<keyword evidence="6" id="KW-1185">Reference proteome</keyword>
<dbReference type="Proteomes" id="UP000192674">
    <property type="component" value="Unassembled WGS sequence"/>
</dbReference>
<dbReference type="InterPro" id="IPR050430">
    <property type="entry name" value="Peptidase_S1"/>
</dbReference>
<accession>A0A1W2BNU8</accession>
<dbReference type="EMBL" id="FWXV01000001">
    <property type="protein sequence ID" value="SMC74551.1"/>
    <property type="molecule type" value="Genomic_DNA"/>
</dbReference>
<dbReference type="GO" id="GO:0006508">
    <property type="term" value="P:proteolysis"/>
    <property type="evidence" value="ECO:0007669"/>
    <property type="project" value="InterPro"/>
</dbReference>
<dbReference type="Gene3D" id="2.40.10.10">
    <property type="entry name" value="Trypsin-like serine proteases"/>
    <property type="match status" value="1"/>
</dbReference>
<reference evidence="5 6" key="1">
    <citation type="submission" date="2017-04" db="EMBL/GenBank/DDBJ databases">
        <authorList>
            <person name="Afonso C.L."/>
            <person name="Miller P.J."/>
            <person name="Scott M.A."/>
            <person name="Spackman E."/>
            <person name="Goraichik I."/>
            <person name="Dimitrov K.M."/>
            <person name="Suarez D.L."/>
            <person name="Swayne D.E."/>
        </authorList>
    </citation>
    <scope>NUCLEOTIDE SEQUENCE [LARGE SCALE GENOMIC DNA]</scope>
    <source>
        <strain evidence="5 6">DSM 43828</strain>
    </source>
</reference>
<evidence type="ECO:0000256" key="2">
    <source>
        <dbReference type="ARBA" id="ARBA00023157"/>
    </source>
</evidence>
<feature type="domain" description="Peptidase S1" evidence="4">
    <location>
        <begin position="29"/>
        <end position="238"/>
    </location>
</feature>
<dbReference type="InterPro" id="IPR001314">
    <property type="entry name" value="Peptidase_S1A"/>
</dbReference>
<evidence type="ECO:0000313" key="6">
    <source>
        <dbReference type="Proteomes" id="UP000192674"/>
    </source>
</evidence>
<dbReference type="SUPFAM" id="SSF50494">
    <property type="entry name" value="Trypsin-like serine proteases"/>
    <property type="match status" value="1"/>
</dbReference>
<proteinExistence type="inferred from homology"/>
<dbReference type="RefSeq" id="WP_084425448.1">
    <property type="nucleotide sequence ID" value="NZ_FWXV01000001.1"/>
</dbReference>
<protein>
    <submittedName>
        <fullName evidence="5">Trypsin</fullName>
    </submittedName>
</protein>
<organism evidence="5 6">
    <name type="scientific">Kibdelosporangium aridum</name>
    <dbReference type="NCBI Taxonomy" id="2030"/>
    <lineage>
        <taxon>Bacteria</taxon>
        <taxon>Bacillati</taxon>
        <taxon>Actinomycetota</taxon>
        <taxon>Actinomycetes</taxon>
        <taxon>Pseudonocardiales</taxon>
        <taxon>Pseudonocardiaceae</taxon>
        <taxon>Kibdelosporangium</taxon>
    </lineage>
</organism>
<dbReference type="PANTHER" id="PTHR24276">
    <property type="entry name" value="POLYSERASE-RELATED"/>
    <property type="match status" value="1"/>
</dbReference>
<dbReference type="PROSITE" id="PS50240">
    <property type="entry name" value="TRYPSIN_DOM"/>
    <property type="match status" value="1"/>
</dbReference>
<feature type="signal peptide" evidence="3">
    <location>
        <begin position="1"/>
        <end position="28"/>
    </location>
</feature>
<dbReference type="GO" id="GO:0004252">
    <property type="term" value="F:serine-type endopeptidase activity"/>
    <property type="evidence" value="ECO:0007669"/>
    <property type="project" value="InterPro"/>
</dbReference>
<dbReference type="OrthoDB" id="3611234at2"/>
<evidence type="ECO:0000259" key="4">
    <source>
        <dbReference type="PROSITE" id="PS50240"/>
    </source>
</evidence>
<dbReference type="Pfam" id="PF00089">
    <property type="entry name" value="Trypsin"/>
    <property type="match status" value="1"/>
</dbReference>
<dbReference type="InterPro" id="IPR009003">
    <property type="entry name" value="Peptidase_S1_PA"/>
</dbReference>